<dbReference type="EMBL" id="MTBC01000013">
    <property type="protein sequence ID" value="OQD41586.1"/>
    <property type="molecule type" value="Genomic_DNA"/>
</dbReference>
<evidence type="ECO:0000313" key="1">
    <source>
        <dbReference type="EMBL" id="OQD41586.1"/>
    </source>
</evidence>
<comment type="caution">
    <text evidence="1">The sequence shown here is derived from an EMBL/GenBank/DDBJ whole genome shotgun (WGS) entry which is preliminary data.</text>
</comment>
<gene>
    <name evidence="1" type="ORF">BUL40_15385</name>
</gene>
<dbReference type="AlphaFoldDB" id="A0A1V6LNN2"/>
<dbReference type="InterPro" id="IPR011463">
    <property type="entry name" value="DUF1569"/>
</dbReference>
<sequence>MKSIFDTEAYEELMARADKLTPDSPRGWGKMSAAQMAWHCQYPLQLAVTNKKTKVNGKFFLARWFFKKSLYNDRPWRKNLPTAPQLVAREEKDFTTEIEKLKALITDCHEVKTRETWNPHPFFGTFTKDQWGQLEYKHLDHHFKQFGV</sequence>
<dbReference type="Proteomes" id="UP000191680">
    <property type="component" value="Unassembled WGS sequence"/>
</dbReference>
<dbReference type="InterPro" id="IPR034660">
    <property type="entry name" value="DinB/YfiT-like"/>
</dbReference>
<accession>A0A1V6LNN2</accession>
<dbReference type="RefSeq" id="WP_080319957.1">
    <property type="nucleotide sequence ID" value="NZ_MTBC01000013.1"/>
</dbReference>
<dbReference type="OrthoDB" id="2599194at2"/>
<protein>
    <recommendedName>
        <fullName evidence="3">DUF1569 domain-containing protein</fullName>
    </recommendedName>
</protein>
<evidence type="ECO:0000313" key="2">
    <source>
        <dbReference type="Proteomes" id="UP000191680"/>
    </source>
</evidence>
<proteinExistence type="predicted"/>
<name>A0A1V6LNN2_9FLAO</name>
<evidence type="ECO:0008006" key="3">
    <source>
        <dbReference type="Google" id="ProtNLM"/>
    </source>
</evidence>
<dbReference type="Gene3D" id="1.20.120.450">
    <property type="entry name" value="dinb family like domain"/>
    <property type="match status" value="1"/>
</dbReference>
<keyword evidence="2" id="KW-1185">Reference proteome</keyword>
<dbReference type="Pfam" id="PF07606">
    <property type="entry name" value="DUF1569"/>
    <property type="match status" value="1"/>
</dbReference>
<reference evidence="1 2" key="1">
    <citation type="submission" date="2016-12" db="EMBL/GenBank/DDBJ databases">
        <authorList>
            <person name="Song W.-J."/>
            <person name="Kurnit D.M."/>
        </authorList>
    </citation>
    <scope>NUCLEOTIDE SEQUENCE [LARGE SCALE GENOMIC DNA]</scope>
    <source>
        <strain evidence="1 2">HSG9</strain>
    </source>
</reference>
<organism evidence="1 2">
    <name type="scientific">Croceivirga radicis</name>
    <dbReference type="NCBI Taxonomy" id="1929488"/>
    <lineage>
        <taxon>Bacteria</taxon>
        <taxon>Pseudomonadati</taxon>
        <taxon>Bacteroidota</taxon>
        <taxon>Flavobacteriia</taxon>
        <taxon>Flavobacteriales</taxon>
        <taxon>Flavobacteriaceae</taxon>
        <taxon>Croceivirga</taxon>
    </lineage>
</organism>